<keyword evidence="4 7" id="KW-0812">Transmembrane</keyword>
<keyword evidence="6 7" id="KW-0472">Membrane</keyword>
<dbReference type="PANTHER" id="PTHR30353:SF0">
    <property type="entry name" value="TRANSMEMBRANE PROTEIN"/>
    <property type="match status" value="1"/>
</dbReference>
<evidence type="ECO:0000256" key="6">
    <source>
        <dbReference type="ARBA" id="ARBA00023136"/>
    </source>
</evidence>
<accession>A0ABN1HWA6</accession>
<evidence type="ECO:0000256" key="7">
    <source>
        <dbReference type="RuleBase" id="RU367016"/>
    </source>
</evidence>
<evidence type="ECO:0000256" key="8">
    <source>
        <dbReference type="SAM" id="MobiDB-lite"/>
    </source>
</evidence>
<reference evidence="10 11" key="1">
    <citation type="journal article" date="2019" name="Int. J. Syst. Evol. Microbiol.">
        <title>The Global Catalogue of Microorganisms (GCM) 10K type strain sequencing project: providing services to taxonomists for standard genome sequencing and annotation.</title>
        <authorList>
            <consortium name="The Broad Institute Genomics Platform"/>
            <consortium name="The Broad Institute Genome Sequencing Center for Infectious Disease"/>
            <person name="Wu L."/>
            <person name="Ma J."/>
        </authorList>
    </citation>
    <scope>NUCLEOTIDE SEQUENCE [LARGE SCALE GENOMIC DNA]</scope>
    <source>
        <strain evidence="10 11">JCM 10367</strain>
    </source>
</reference>
<keyword evidence="5 7" id="KW-1133">Transmembrane helix</keyword>
<dbReference type="EMBL" id="BAAAGU010000091">
    <property type="protein sequence ID" value="GAA0670091.1"/>
    <property type="molecule type" value="Genomic_DNA"/>
</dbReference>
<feature type="domain" description="VTT" evidence="9">
    <location>
        <begin position="44"/>
        <end position="173"/>
    </location>
</feature>
<comment type="subcellular location">
    <subcellularLocation>
        <location evidence="1 7">Cell membrane</location>
        <topology evidence="1 7">Multi-pass membrane protein</topology>
    </subcellularLocation>
</comment>
<evidence type="ECO:0000259" key="9">
    <source>
        <dbReference type="Pfam" id="PF09335"/>
    </source>
</evidence>
<feature type="transmembrane region" description="Helical" evidence="7">
    <location>
        <begin position="21"/>
        <end position="43"/>
    </location>
</feature>
<evidence type="ECO:0000313" key="10">
    <source>
        <dbReference type="EMBL" id="GAA0670091.1"/>
    </source>
</evidence>
<evidence type="ECO:0000256" key="2">
    <source>
        <dbReference type="ARBA" id="ARBA00010792"/>
    </source>
</evidence>
<feature type="region of interest" description="Disordered" evidence="8">
    <location>
        <begin position="214"/>
        <end position="241"/>
    </location>
</feature>
<dbReference type="Proteomes" id="UP001500724">
    <property type="component" value="Unassembled WGS sequence"/>
</dbReference>
<sequence>MAPGPVTVAGALDPHAMLARFGAWAVLVVVFAETGLPAVGVFLPGDTLLLPAGLACSLSVPGAGRLSLPLVLLCAGVGSLAGAQTGFWLGRRGVRSMRLRQPEGRRWDRMQRAEALLARYGPRRAVVLGRFVPVIRTLAHPAAGLLGMPAASFTLWQAVAGLAWSQSLVLAGYTLGETGRHGAAYLAPAVAAVVVAGVLPSAVQWVRAHRAHRRPVESDPVEPAAGVPSQSPSNAGRARWR</sequence>
<organism evidence="10 11">
    <name type="scientific">Streptomyces thermocarboxydovorans</name>
    <dbReference type="NCBI Taxonomy" id="59298"/>
    <lineage>
        <taxon>Bacteria</taxon>
        <taxon>Bacillati</taxon>
        <taxon>Actinomycetota</taxon>
        <taxon>Actinomycetes</taxon>
        <taxon>Kitasatosporales</taxon>
        <taxon>Streptomycetaceae</taxon>
        <taxon>Streptomyces</taxon>
    </lineage>
</organism>
<evidence type="ECO:0000256" key="1">
    <source>
        <dbReference type="ARBA" id="ARBA00004651"/>
    </source>
</evidence>
<feature type="transmembrane region" description="Helical" evidence="7">
    <location>
        <begin position="184"/>
        <end position="206"/>
    </location>
</feature>
<dbReference type="InterPro" id="IPR032818">
    <property type="entry name" value="DedA-like"/>
</dbReference>
<evidence type="ECO:0000256" key="3">
    <source>
        <dbReference type="ARBA" id="ARBA00022475"/>
    </source>
</evidence>
<dbReference type="PANTHER" id="PTHR30353">
    <property type="entry name" value="INNER MEMBRANE PROTEIN DEDA-RELATED"/>
    <property type="match status" value="1"/>
</dbReference>
<name>A0ABN1HWA6_9ACTN</name>
<feature type="transmembrane region" description="Helical" evidence="7">
    <location>
        <begin position="68"/>
        <end position="90"/>
    </location>
</feature>
<dbReference type="Pfam" id="PF09335">
    <property type="entry name" value="VTT_dom"/>
    <property type="match status" value="1"/>
</dbReference>
<evidence type="ECO:0000313" key="11">
    <source>
        <dbReference type="Proteomes" id="UP001500724"/>
    </source>
</evidence>
<comment type="similarity">
    <text evidence="2 7">Belongs to the DedA family.</text>
</comment>
<gene>
    <name evidence="10" type="ORF">GCM10009535_57380</name>
</gene>
<keyword evidence="3 7" id="KW-1003">Cell membrane</keyword>
<evidence type="ECO:0000256" key="4">
    <source>
        <dbReference type="ARBA" id="ARBA00022692"/>
    </source>
</evidence>
<dbReference type="RefSeq" id="WP_344007297.1">
    <property type="nucleotide sequence ID" value="NZ_BAAAGU010000091.1"/>
</dbReference>
<keyword evidence="11" id="KW-1185">Reference proteome</keyword>
<proteinExistence type="inferred from homology"/>
<evidence type="ECO:0000256" key="5">
    <source>
        <dbReference type="ARBA" id="ARBA00022989"/>
    </source>
</evidence>
<dbReference type="InterPro" id="IPR032816">
    <property type="entry name" value="VTT_dom"/>
</dbReference>
<feature type="transmembrane region" description="Helical" evidence="7">
    <location>
        <begin position="145"/>
        <end position="164"/>
    </location>
</feature>
<protein>
    <submittedName>
        <fullName evidence="10">DedA family protein</fullName>
    </submittedName>
</protein>
<comment type="caution">
    <text evidence="10">The sequence shown here is derived from an EMBL/GenBank/DDBJ whole genome shotgun (WGS) entry which is preliminary data.</text>
</comment>